<protein>
    <submittedName>
        <fullName evidence="1">Uncharacterized protein</fullName>
    </submittedName>
</protein>
<sequence>MFHQHETLCFTSLKHCFASMNVLLHLDAASGTYNDLIFPS</sequence>
<dbReference type="HOGENOM" id="CLU_3285220_0_0_10"/>
<dbReference type="EMBL" id="AWSV01000108">
    <property type="protein sequence ID" value="ERI85084.1"/>
    <property type="molecule type" value="Genomic_DNA"/>
</dbReference>
<accession>U2C3P2</accession>
<name>U2C3P2_9BACE</name>
<dbReference type="Proteomes" id="UP000016496">
    <property type="component" value="Unassembled WGS sequence"/>
</dbReference>
<dbReference type="AlphaFoldDB" id="U2C3P2"/>
<evidence type="ECO:0000313" key="2">
    <source>
        <dbReference type="Proteomes" id="UP000016496"/>
    </source>
</evidence>
<comment type="caution">
    <text evidence="1">The sequence shown here is derived from an EMBL/GenBank/DDBJ whole genome shotgun (WGS) entry which is preliminary data.</text>
</comment>
<organism evidence="1 2">
    <name type="scientific">Bacteroides pyogenes F0041</name>
    <dbReference type="NCBI Taxonomy" id="1321819"/>
    <lineage>
        <taxon>Bacteria</taxon>
        <taxon>Pseudomonadati</taxon>
        <taxon>Bacteroidota</taxon>
        <taxon>Bacteroidia</taxon>
        <taxon>Bacteroidales</taxon>
        <taxon>Bacteroidaceae</taxon>
        <taxon>Bacteroides</taxon>
    </lineage>
</organism>
<gene>
    <name evidence="1" type="ORF">HMPREF1981_01970</name>
</gene>
<reference evidence="1 2" key="1">
    <citation type="submission" date="2013-08" db="EMBL/GenBank/DDBJ databases">
        <authorList>
            <person name="Weinstock G."/>
            <person name="Sodergren E."/>
            <person name="Wylie T."/>
            <person name="Fulton L."/>
            <person name="Fulton R."/>
            <person name="Fronick C."/>
            <person name="O'Laughlin M."/>
            <person name="Godfrey J."/>
            <person name="Miner T."/>
            <person name="Herter B."/>
            <person name="Appelbaum E."/>
            <person name="Cordes M."/>
            <person name="Lek S."/>
            <person name="Wollam A."/>
            <person name="Pepin K.H."/>
            <person name="Palsikar V.B."/>
            <person name="Mitreva M."/>
            <person name="Wilson R.K."/>
        </authorList>
    </citation>
    <scope>NUCLEOTIDE SEQUENCE [LARGE SCALE GENOMIC DNA]</scope>
    <source>
        <strain evidence="1 2">F0041</strain>
    </source>
</reference>
<proteinExistence type="predicted"/>
<evidence type="ECO:0000313" key="1">
    <source>
        <dbReference type="EMBL" id="ERI85084.1"/>
    </source>
</evidence>